<dbReference type="AlphaFoldDB" id="A0A0E9PDB5"/>
<reference evidence="1" key="2">
    <citation type="journal article" date="2015" name="Fish Shellfish Immunol.">
        <title>Early steps in the European eel (Anguilla anguilla)-Vibrio vulnificus interaction in the gills: Role of the RtxA13 toxin.</title>
        <authorList>
            <person name="Callol A."/>
            <person name="Pajuelo D."/>
            <person name="Ebbesson L."/>
            <person name="Teles M."/>
            <person name="MacKenzie S."/>
            <person name="Amaro C."/>
        </authorList>
    </citation>
    <scope>NUCLEOTIDE SEQUENCE</scope>
</reference>
<dbReference type="EMBL" id="GBXM01106058">
    <property type="protein sequence ID" value="JAH02519.1"/>
    <property type="molecule type" value="Transcribed_RNA"/>
</dbReference>
<protein>
    <submittedName>
        <fullName evidence="1">Uncharacterized protein</fullName>
    </submittedName>
</protein>
<organism evidence="1">
    <name type="scientific">Anguilla anguilla</name>
    <name type="common">European freshwater eel</name>
    <name type="synonym">Muraena anguilla</name>
    <dbReference type="NCBI Taxonomy" id="7936"/>
    <lineage>
        <taxon>Eukaryota</taxon>
        <taxon>Metazoa</taxon>
        <taxon>Chordata</taxon>
        <taxon>Craniata</taxon>
        <taxon>Vertebrata</taxon>
        <taxon>Euteleostomi</taxon>
        <taxon>Actinopterygii</taxon>
        <taxon>Neopterygii</taxon>
        <taxon>Teleostei</taxon>
        <taxon>Anguilliformes</taxon>
        <taxon>Anguillidae</taxon>
        <taxon>Anguilla</taxon>
    </lineage>
</organism>
<evidence type="ECO:0000313" key="1">
    <source>
        <dbReference type="EMBL" id="JAH02519.1"/>
    </source>
</evidence>
<name>A0A0E9PDB5_ANGAN</name>
<sequence>MRVDLPGKKSTNLFIFTLYF</sequence>
<reference evidence="1" key="1">
    <citation type="submission" date="2014-11" db="EMBL/GenBank/DDBJ databases">
        <authorList>
            <person name="Amaro Gonzalez C."/>
        </authorList>
    </citation>
    <scope>NUCLEOTIDE SEQUENCE</scope>
</reference>
<accession>A0A0E9PDB5</accession>
<proteinExistence type="predicted"/>